<evidence type="ECO:0000256" key="3">
    <source>
        <dbReference type="ARBA" id="ARBA00023027"/>
    </source>
</evidence>
<evidence type="ECO:0000256" key="1">
    <source>
        <dbReference type="ARBA" id="ARBA00009986"/>
    </source>
</evidence>
<evidence type="ECO:0000256" key="5">
    <source>
        <dbReference type="PROSITE-ProRule" id="PRU10007"/>
    </source>
</evidence>
<evidence type="ECO:0000256" key="4">
    <source>
        <dbReference type="PIRNR" id="PIRNR036492"/>
    </source>
</evidence>
<sequence length="471" mass="52329">MNQPDRLDLATELQRLRIVQARDPLPDWPTRARRLRALEAAVSQHRDEVAAAIDADFGCRPREETDMLEVFPSLSAIRHALRHGRRWMRSKRNPASMAFLPASTELRPQPLGVVGIIVPWNYPLFLAVGPLVDALAAGNRAMVKMSEYTPRFSQLFAELIAQHFQPDEVIVVNGDASVGQTFAALPFDHLLFTGSTSVGHHVMRAASANLTPVTLELGGKSPVIVGPGARFEHAVERIVLGKLVNAGQTCIAPDYVLLPRSDVARFASAAREATARLYPDFANNRQYASIATDRHYHRLLELRDDAVNAGARSESLSDAADRPEQRLLTPTLLTGVRDDMPVMREEIFGPLLPLVPYDTFDEAIDYVASHPRPLALYLFEQDQARIDRVLARTHAGGVTLNDTLYHIAQHKLPFGGVGPSGMGGYHGEAGFRTFSHMKPVFRQARLNGVRLFNPPYGKRFRQLLEILLRRG</sequence>
<dbReference type="PIRSF" id="PIRSF036492">
    <property type="entry name" value="ALDH"/>
    <property type="match status" value="1"/>
</dbReference>
<dbReference type="CDD" id="cd07133">
    <property type="entry name" value="ALDH_CALDH_CalB"/>
    <property type="match status" value="1"/>
</dbReference>
<protein>
    <recommendedName>
        <fullName evidence="4">Aldehyde dehydrogenase</fullName>
    </recommendedName>
</protein>
<evidence type="ECO:0000313" key="8">
    <source>
        <dbReference type="EMBL" id="MFK2856784.1"/>
    </source>
</evidence>
<dbReference type="Gene3D" id="3.40.605.10">
    <property type="entry name" value="Aldehyde Dehydrogenase, Chain A, domain 1"/>
    <property type="match status" value="1"/>
</dbReference>
<comment type="similarity">
    <text evidence="1 4 6">Belongs to the aldehyde dehydrogenase family.</text>
</comment>
<dbReference type="InterPro" id="IPR012394">
    <property type="entry name" value="Aldehyde_DH_NAD(P)"/>
</dbReference>
<evidence type="ECO:0000256" key="6">
    <source>
        <dbReference type="RuleBase" id="RU003345"/>
    </source>
</evidence>
<dbReference type="InterPro" id="IPR016162">
    <property type="entry name" value="Ald_DH_N"/>
</dbReference>
<dbReference type="PROSITE" id="PS00070">
    <property type="entry name" value="ALDEHYDE_DEHYDR_CYS"/>
    <property type="match status" value="1"/>
</dbReference>
<dbReference type="Gene3D" id="3.40.309.10">
    <property type="entry name" value="Aldehyde Dehydrogenase, Chain A, domain 2"/>
    <property type="match status" value="1"/>
</dbReference>
<dbReference type="InterPro" id="IPR016161">
    <property type="entry name" value="Ald_DH/histidinol_DH"/>
</dbReference>
<dbReference type="RefSeq" id="WP_380011352.1">
    <property type="nucleotide sequence ID" value="NZ_JADIKI010000023.1"/>
</dbReference>
<keyword evidence="9" id="KW-1185">Reference proteome</keyword>
<gene>
    <name evidence="8" type="ORF">ISP18_19420</name>
</gene>
<evidence type="ECO:0000313" key="9">
    <source>
        <dbReference type="Proteomes" id="UP001620409"/>
    </source>
</evidence>
<dbReference type="InterPro" id="IPR016160">
    <property type="entry name" value="Ald_DH_CS_CYS"/>
</dbReference>
<dbReference type="InterPro" id="IPR029510">
    <property type="entry name" value="Ald_DH_CS_GLU"/>
</dbReference>
<keyword evidence="3" id="KW-0520">NAD</keyword>
<feature type="domain" description="Aldehyde dehydrogenase" evidence="7">
    <location>
        <begin position="28"/>
        <end position="439"/>
    </location>
</feature>
<dbReference type="PANTHER" id="PTHR43570:SF20">
    <property type="entry name" value="ALDEHYDE DEHYDROGENASE ALDX-RELATED"/>
    <property type="match status" value="1"/>
</dbReference>
<dbReference type="Proteomes" id="UP001620409">
    <property type="component" value="Unassembled WGS sequence"/>
</dbReference>
<reference evidence="8 9" key="1">
    <citation type="submission" date="2020-10" db="EMBL/GenBank/DDBJ databases">
        <title>Phylogeny of dyella-like bacteria.</title>
        <authorList>
            <person name="Fu J."/>
        </authorList>
    </citation>
    <scope>NUCLEOTIDE SEQUENCE [LARGE SCALE GENOMIC DNA]</scope>
    <source>
        <strain evidence="8 9">DHG40</strain>
    </source>
</reference>
<proteinExistence type="inferred from homology"/>
<dbReference type="EMBL" id="JADIKI010000023">
    <property type="protein sequence ID" value="MFK2856784.1"/>
    <property type="molecule type" value="Genomic_DNA"/>
</dbReference>
<dbReference type="Pfam" id="PF00171">
    <property type="entry name" value="Aldedh"/>
    <property type="match status" value="1"/>
</dbReference>
<dbReference type="PROSITE" id="PS00687">
    <property type="entry name" value="ALDEHYDE_DEHYDR_GLU"/>
    <property type="match status" value="1"/>
</dbReference>
<keyword evidence="2 4" id="KW-0560">Oxidoreductase</keyword>
<name>A0ABW8IQ02_9GAMM</name>
<dbReference type="PANTHER" id="PTHR43570">
    <property type="entry name" value="ALDEHYDE DEHYDROGENASE"/>
    <property type="match status" value="1"/>
</dbReference>
<dbReference type="InterPro" id="IPR016163">
    <property type="entry name" value="Ald_DH_C"/>
</dbReference>
<feature type="active site" evidence="5">
    <location>
        <position position="216"/>
    </location>
</feature>
<evidence type="ECO:0000259" key="7">
    <source>
        <dbReference type="Pfam" id="PF00171"/>
    </source>
</evidence>
<dbReference type="InterPro" id="IPR015590">
    <property type="entry name" value="Aldehyde_DH_dom"/>
</dbReference>
<organism evidence="8 9">
    <name type="scientific">Dyella humi</name>
    <dbReference type="NCBI Taxonomy" id="1770547"/>
    <lineage>
        <taxon>Bacteria</taxon>
        <taxon>Pseudomonadati</taxon>
        <taxon>Pseudomonadota</taxon>
        <taxon>Gammaproteobacteria</taxon>
        <taxon>Lysobacterales</taxon>
        <taxon>Rhodanobacteraceae</taxon>
        <taxon>Dyella</taxon>
    </lineage>
</organism>
<comment type="caution">
    <text evidence="8">The sequence shown here is derived from an EMBL/GenBank/DDBJ whole genome shotgun (WGS) entry which is preliminary data.</text>
</comment>
<accession>A0ABW8IQ02</accession>
<evidence type="ECO:0000256" key="2">
    <source>
        <dbReference type="ARBA" id="ARBA00023002"/>
    </source>
</evidence>
<dbReference type="SUPFAM" id="SSF53720">
    <property type="entry name" value="ALDH-like"/>
    <property type="match status" value="1"/>
</dbReference>